<feature type="compositionally biased region" description="Polar residues" evidence="2">
    <location>
        <begin position="1"/>
        <end position="18"/>
    </location>
</feature>
<dbReference type="EMBL" id="JAABOA010003809">
    <property type="protein sequence ID" value="KAF9578297.1"/>
    <property type="molecule type" value="Genomic_DNA"/>
</dbReference>
<feature type="region of interest" description="Disordered" evidence="2">
    <location>
        <begin position="1"/>
        <end position="51"/>
    </location>
</feature>
<feature type="region of interest" description="Disordered" evidence="2">
    <location>
        <begin position="218"/>
        <end position="241"/>
    </location>
</feature>
<evidence type="ECO:0000256" key="2">
    <source>
        <dbReference type="SAM" id="MobiDB-lite"/>
    </source>
</evidence>
<evidence type="ECO:0000313" key="4">
    <source>
        <dbReference type="Proteomes" id="UP000780801"/>
    </source>
</evidence>
<proteinExistence type="predicted"/>
<organism evidence="3 4">
    <name type="scientific">Lunasporangiospora selenospora</name>
    <dbReference type="NCBI Taxonomy" id="979761"/>
    <lineage>
        <taxon>Eukaryota</taxon>
        <taxon>Fungi</taxon>
        <taxon>Fungi incertae sedis</taxon>
        <taxon>Mucoromycota</taxon>
        <taxon>Mortierellomycotina</taxon>
        <taxon>Mortierellomycetes</taxon>
        <taxon>Mortierellales</taxon>
        <taxon>Mortierellaceae</taxon>
        <taxon>Lunasporangiospora</taxon>
    </lineage>
</organism>
<dbReference type="AlphaFoldDB" id="A0A9P6FN61"/>
<protein>
    <submittedName>
        <fullName evidence="3">Uncharacterized protein</fullName>
    </submittedName>
</protein>
<feature type="coiled-coil region" evidence="1">
    <location>
        <begin position="467"/>
        <end position="494"/>
    </location>
</feature>
<gene>
    <name evidence="3" type="ORF">BGW38_005982</name>
</gene>
<dbReference type="OrthoDB" id="2439595at2759"/>
<feature type="region of interest" description="Disordered" evidence="2">
    <location>
        <begin position="160"/>
        <end position="180"/>
    </location>
</feature>
<comment type="caution">
    <text evidence="3">The sequence shown here is derived from an EMBL/GenBank/DDBJ whole genome shotgun (WGS) entry which is preliminary data.</text>
</comment>
<accession>A0A9P6FN61</accession>
<sequence>MTSSQSDLPSPLMATSQPVLVDSGRTMEDSALAATPAVPDETQKKPDATTIVDAAVPAPVSIPTAAPVSVSTPASPASPASPLTLLSPTQGNKQLEIKPLPDKPQSGTLTPIQDASVAPAISAESAAIPITAADVATPSTAAAAVASTVVPVVIPTATDVKSTPVSDPVPVVDTTAPPTELNNVMPATPVKTLDPTLISQQISNAMAEHQFDFQITDINDDGSSDERSVAEGGYVTDGRDSMEVDGQLSNEQYEESQQEQISVFEENHRLQSQVMRLSARIGEQDHQLADLQYYRETVAFEQQRAHYAFDDLHRQLVETKEKLDRREKDYEVMSKNYFEHIRIIRATDDDHSTISDKMSMLKAHIEHLVRKAQGTRSANLNKQIVIDHFKGSDKFAKFPIAEENLEPYHLNLYMESVVMSTLVTRFFSQPLNSAFDYNTGFAEIYNWMNERNSKVAVRWRQQLCVMIVKDESLKARKEDEINKAANEISDLISQVYTNVNEKAKIHDICTKAFELSIAMTGLETAIVPEDVALGEPFDEDTMATSQKSNPEGNVSLVVFPTFREKNGPFSIRPKVWCH</sequence>
<evidence type="ECO:0000256" key="1">
    <source>
        <dbReference type="SAM" id="Coils"/>
    </source>
</evidence>
<reference evidence="3" key="1">
    <citation type="journal article" date="2020" name="Fungal Divers.">
        <title>Resolving the Mortierellaceae phylogeny through synthesis of multi-gene phylogenetics and phylogenomics.</title>
        <authorList>
            <person name="Vandepol N."/>
            <person name="Liber J."/>
            <person name="Desiro A."/>
            <person name="Na H."/>
            <person name="Kennedy M."/>
            <person name="Barry K."/>
            <person name="Grigoriev I.V."/>
            <person name="Miller A.N."/>
            <person name="O'Donnell K."/>
            <person name="Stajich J.E."/>
            <person name="Bonito G."/>
        </authorList>
    </citation>
    <scope>NUCLEOTIDE SEQUENCE</scope>
    <source>
        <strain evidence="3">KOD1015</strain>
    </source>
</reference>
<keyword evidence="4" id="KW-1185">Reference proteome</keyword>
<feature type="region of interest" description="Disordered" evidence="2">
    <location>
        <begin position="64"/>
        <end position="88"/>
    </location>
</feature>
<dbReference type="Proteomes" id="UP000780801">
    <property type="component" value="Unassembled WGS sequence"/>
</dbReference>
<feature type="compositionally biased region" description="Low complexity" evidence="2">
    <location>
        <begin position="160"/>
        <end position="179"/>
    </location>
</feature>
<evidence type="ECO:0000313" key="3">
    <source>
        <dbReference type="EMBL" id="KAF9578297.1"/>
    </source>
</evidence>
<name>A0A9P6FN61_9FUNG</name>
<keyword evidence="1" id="KW-0175">Coiled coil</keyword>
<feature type="coiled-coil region" evidence="1">
    <location>
        <begin position="309"/>
        <end position="336"/>
    </location>
</feature>